<sequence length="553" mass="61054">MTSVFRDTLFAYTLRSAFGSRVFPHEDDKGLPVVWQEKLSAHSTPQHSQSTIDVNNPPAPDAASVHSVATAIAKAADPEKVNDSLLVDWYGPTDPDNPQNWSSGKKAWVMFQTCLLTFTIYVGSAIYTAGIPGVTSEFHVSTVAATVGLTVYVAGYGLGPMVWAPLSEVPQIGRMPIYMLTLALFAVLQVPTALATNYGMLMAFRFLTGFFGSPILATGGATIADMYSPKKRAYGMTLWGVFAASAPSLGPLLGGFSAHFESWRWTIWELLWVSSFTVVFLFFFFPETSASNILYRRARRLRKATGNALIMSEPEIAAASMTARDRAIEVLVRPFALNFQEPIVLALNVYIGLIYALLYMWFESFPIVFIGIYHWREQLLGLSFLGLFVGAFLVMPPFFAYLYYVQEPKYNANGDLKPEERMPVAILGALLVPICLLWFGWTSRPSVHWIVPIIGSSLFSVAALLLFNVVLNYLADAYPTYAASVLAGNDLIRSMFGAGFPLFAGATYRNLGVGWASTLLALLACAFVPIPILLYKYGERIRMASKHARHDFE</sequence>
<gene>
    <name evidence="1" type="ORF">F5148DRAFT_527724</name>
</gene>
<proteinExistence type="predicted"/>
<reference evidence="1" key="1">
    <citation type="submission" date="2021-03" db="EMBL/GenBank/DDBJ databases">
        <title>Evolutionary priming and transition to the ectomycorrhizal habit in an iconic lineage of mushroom-forming fungi: is preadaptation a requirement?</title>
        <authorList>
            <consortium name="DOE Joint Genome Institute"/>
            <person name="Looney B.P."/>
            <person name="Miyauchi S."/>
            <person name="Morin E."/>
            <person name="Drula E."/>
            <person name="Courty P.E."/>
            <person name="Chicoki N."/>
            <person name="Fauchery L."/>
            <person name="Kohler A."/>
            <person name="Kuo A."/>
            <person name="LaButti K."/>
            <person name="Pangilinan J."/>
            <person name="Lipzen A."/>
            <person name="Riley R."/>
            <person name="Andreopoulos W."/>
            <person name="He G."/>
            <person name="Johnson J."/>
            <person name="Barry K.W."/>
            <person name="Grigoriev I.V."/>
            <person name="Nagy L."/>
            <person name="Hibbett D."/>
            <person name="Henrissat B."/>
            <person name="Matheny P.B."/>
            <person name="Labbe J."/>
            <person name="Martin A.F."/>
        </authorList>
    </citation>
    <scope>NUCLEOTIDE SEQUENCE</scope>
    <source>
        <strain evidence="1">BPL698</strain>
    </source>
</reference>
<organism evidence="1 2">
    <name type="scientific">Russula earlei</name>
    <dbReference type="NCBI Taxonomy" id="71964"/>
    <lineage>
        <taxon>Eukaryota</taxon>
        <taxon>Fungi</taxon>
        <taxon>Dikarya</taxon>
        <taxon>Basidiomycota</taxon>
        <taxon>Agaricomycotina</taxon>
        <taxon>Agaricomycetes</taxon>
        <taxon>Russulales</taxon>
        <taxon>Russulaceae</taxon>
        <taxon>Russula</taxon>
    </lineage>
</organism>
<keyword evidence="2" id="KW-1185">Reference proteome</keyword>
<evidence type="ECO:0000313" key="1">
    <source>
        <dbReference type="EMBL" id="KAI9452013.1"/>
    </source>
</evidence>
<comment type="caution">
    <text evidence="1">The sequence shown here is derived from an EMBL/GenBank/DDBJ whole genome shotgun (WGS) entry which is preliminary data.</text>
</comment>
<dbReference type="EMBL" id="JAGFNK010000352">
    <property type="protein sequence ID" value="KAI9452013.1"/>
    <property type="molecule type" value="Genomic_DNA"/>
</dbReference>
<evidence type="ECO:0000313" key="2">
    <source>
        <dbReference type="Proteomes" id="UP001207468"/>
    </source>
</evidence>
<dbReference type="Proteomes" id="UP001207468">
    <property type="component" value="Unassembled WGS sequence"/>
</dbReference>
<accession>A0ACC0TWP8</accession>
<protein>
    <submittedName>
        <fullName evidence="1">Caffeine resistance protein 5</fullName>
    </submittedName>
</protein>
<name>A0ACC0TWP8_9AGAM</name>